<keyword evidence="2" id="KW-1185">Reference proteome</keyword>
<accession>A0ABN8NVZ3</accession>
<evidence type="ECO:0000313" key="1">
    <source>
        <dbReference type="EMBL" id="CAH3119326.1"/>
    </source>
</evidence>
<feature type="non-terminal residue" evidence="1">
    <location>
        <position position="1"/>
    </location>
</feature>
<name>A0ABN8NVZ3_9CNID</name>
<comment type="caution">
    <text evidence="1">The sequence shown here is derived from an EMBL/GenBank/DDBJ whole genome shotgun (WGS) entry which is preliminary data.</text>
</comment>
<dbReference type="EMBL" id="CALNXK010000033">
    <property type="protein sequence ID" value="CAH3119326.1"/>
    <property type="molecule type" value="Genomic_DNA"/>
</dbReference>
<evidence type="ECO:0000313" key="2">
    <source>
        <dbReference type="Proteomes" id="UP001159405"/>
    </source>
</evidence>
<sequence length="112" mass="12740">SDIWNVWGRHQGCSCGSMITTSEEEQSVRELTEWVDPPQVTPVSVETVHRPNTTTLYPQVQLSLEPSHTQSSSHHKETNFIQVVSSISFQSDIWNVWGRHQGCSVEVSLRTY</sequence>
<proteinExistence type="predicted"/>
<protein>
    <submittedName>
        <fullName evidence="1">Uncharacterized protein</fullName>
    </submittedName>
</protein>
<dbReference type="Proteomes" id="UP001159405">
    <property type="component" value="Unassembled WGS sequence"/>
</dbReference>
<organism evidence="1 2">
    <name type="scientific">Porites lobata</name>
    <dbReference type="NCBI Taxonomy" id="104759"/>
    <lineage>
        <taxon>Eukaryota</taxon>
        <taxon>Metazoa</taxon>
        <taxon>Cnidaria</taxon>
        <taxon>Anthozoa</taxon>
        <taxon>Hexacorallia</taxon>
        <taxon>Scleractinia</taxon>
        <taxon>Fungiina</taxon>
        <taxon>Poritidae</taxon>
        <taxon>Porites</taxon>
    </lineage>
</organism>
<reference evidence="1 2" key="1">
    <citation type="submission" date="2022-05" db="EMBL/GenBank/DDBJ databases">
        <authorList>
            <consortium name="Genoscope - CEA"/>
            <person name="William W."/>
        </authorList>
    </citation>
    <scope>NUCLEOTIDE SEQUENCE [LARGE SCALE GENOMIC DNA]</scope>
</reference>
<gene>
    <name evidence="1" type="ORF">PLOB_00027300</name>
</gene>